<reference evidence="3" key="1">
    <citation type="submission" date="2016-10" db="EMBL/GenBank/DDBJ databases">
        <authorList>
            <person name="Varghese N."/>
            <person name="Submissions S."/>
        </authorList>
    </citation>
    <scope>NUCLEOTIDE SEQUENCE [LARGE SCALE GENOMIC DNA]</scope>
    <source>
        <strain evidence="3">DSM 22002</strain>
    </source>
</reference>
<dbReference type="RefSeq" id="WP_231945102.1">
    <property type="nucleotide sequence ID" value="NZ_LT629695.1"/>
</dbReference>
<sequence>MSVRERDDVATELAAAGHHRTIGGRHRRIPARAGMGARTRGWLVAAVAVTAIVGVGGTANAVWSAQGSGSGTSTTGTASASVALSEGASTGSLRPGASVAVATTATNPNAADVRITSLVLDTARGSSGFGITGASGTCPASAFTFSESSAGWNVPANGSTTISLSGALAMTSSAPSGCQGATVTVYLKAGS</sequence>
<dbReference type="AlphaFoldDB" id="A0A1G7ZMI5"/>
<dbReference type="EMBL" id="LT629695">
    <property type="protein sequence ID" value="SDH09913.1"/>
    <property type="molecule type" value="Genomic_DNA"/>
</dbReference>
<evidence type="ECO:0000256" key="1">
    <source>
        <dbReference type="SAM" id="Phobius"/>
    </source>
</evidence>
<gene>
    <name evidence="2" type="ORF">SAMN04489720_0029</name>
</gene>
<dbReference type="STRING" id="399736.SAMN04489720_0029"/>
<keyword evidence="1" id="KW-0812">Transmembrane</keyword>
<keyword evidence="3" id="KW-1185">Reference proteome</keyword>
<dbReference type="Proteomes" id="UP000198822">
    <property type="component" value="Chromosome I"/>
</dbReference>
<evidence type="ECO:0000313" key="2">
    <source>
        <dbReference type="EMBL" id="SDH09913.1"/>
    </source>
</evidence>
<proteinExistence type="predicted"/>
<keyword evidence="1" id="KW-1133">Transmembrane helix</keyword>
<keyword evidence="1" id="KW-0472">Membrane</keyword>
<feature type="transmembrane region" description="Helical" evidence="1">
    <location>
        <begin position="42"/>
        <end position="63"/>
    </location>
</feature>
<name>A0A1G7ZMI5_9MICO</name>
<evidence type="ECO:0000313" key="3">
    <source>
        <dbReference type="Proteomes" id="UP000198822"/>
    </source>
</evidence>
<accession>A0A1G7ZMI5</accession>
<organism evidence="2 3">
    <name type="scientific">Agrococcus jejuensis</name>
    <dbReference type="NCBI Taxonomy" id="399736"/>
    <lineage>
        <taxon>Bacteria</taxon>
        <taxon>Bacillati</taxon>
        <taxon>Actinomycetota</taxon>
        <taxon>Actinomycetes</taxon>
        <taxon>Micrococcales</taxon>
        <taxon>Microbacteriaceae</taxon>
        <taxon>Agrococcus</taxon>
    </lineage>
</organism>
<protein>
    <submittedName>
        <fullName evidence="2">Uncharacterized protein</fullName>
    </submittedName>
</protein>